<dbReference type="EMBL" id="RIBY02000890">
    <property type="protein sequence ID" value="KAH9836019.1"/>
    <property type="molecule type" value="Genomic_DNA"/>
</dbReference>
<dbReference type="GO" id="GO:0016846">
    <property type="term" value="F:carbon-sulfur lyase activity"/>
    <property type="evidence" value="ECO:0007669"/>
    <property type="project" value="InterPro"/>
</dbReference>
<gene>
    <name evidence="6" type="ORF">Tdes44962_MAKER01938</name>
</gene>
<protein>
    <submittedName>
        <fullName evidence="6">Glutathione-dependent formaldehyde-activating enzyme</fullName>
    </submittedName>
</protein>
<keyword evidence="2" id="KW-0479">Metal-binding</keyword>
<reference evidence="6 7" key="2">
    <citation type="journal article" date="2021" name="Curr. Genet.">
        <title>Genetic response to nitrogen starvation in the aggressive Eucalyptus foliar pathogen Teratosphaeria destructans.</title>
        <authorList>
            <person name="Havenga M."/>
            <person name="Wingfield B.D."/>
            <person name="Wingfield M.J."/>
            <person name="Dreyer L.L."/>
            <person name="Roets F."/>
            <person name="Aylward J."/>
        </authorList>
    </citation>
    <scope>NUCLEOTIDE SEQUENCE [LARGE SCALE GENOMIC DNA]</scope>
    <source>
        <strain evidence="6">CMW44962</strain>
    </source>
</reference>
<comment type="caution">
    <text evidence="6">The sequence shown here is derived from an EMBL/GenBank/DDBJ whole genome shotgun (WGS) entry which is preliminary data.</text>
</comment>
<dbReference type="PROSITE" id="PS51891">
    <property type="entry name" value="CENP_V_GFA"/>
    <property type="match status" value="1"/>
</dbReference>
<dbReference type="InterPro" id="IPR011057">
    <property type="entry name" value="Mss4-like_sf"/>
</dbReference>
<dbReference type="Gene3D" id="3.90.1590.10">
    <property type="entry name" value="glutathione-dependent formaldehyde- activating enzyme (gfa)"/>
    <property type="match status" value="1"/>
</dbReference>
<evidence type="ECO:0000256" key="1">
    <source>
        <dbReference type="ARBA" id="ARBA00005495"/>
    </source>
</evidence>
<reference evidence="6 7" key="1">
    <citation type="journal article" date="2018" name="IMA Fungus">
        <title>IMA Genome-F 10: Nine draft genome sequences of Claviceps purpurea s.lat., including C. arundinis, C. humidiphila, and C. cf. spartinae, pseudomolecules for the pitch canker pathogen Fusarium circinatum, draft genome of Davidsoniella eucalypti, Grosmannia galeiformis, Quambalaria eucalypti, and Teratosphaeria destructans.</title>
        <authorList>
            <person name="Wingfield B.D."/>
            <person name="Liu M."/>
            <person name="Nguyen H.D."/>
            <person name="Lane F.A."/>
            <person name="Morgan S.W."/>
            <person name="De Vos L."/>
            <person name="Wilken P.M."/>
            <person name="Duong T.A."/>
            <person name="Aylward J."/>
            <person name="Coetzee M.P."/>
            <person name="Dadej K."/>
            <person name="De Beer Z.W."/>
            <person name="Findlay W."/>
            <person name="Havenga M."/>
            <person name="Kolarik M."/>
            <person name="Menzies J.G."/>
            <person name="Naidoo K."/>
            <person name="Pochopski O."/>
            <person name="Shoukouhi P."/>
            <person name="Santana Q.C."/>
            <person name="Seifert K.A."/>
            <person name="Soal N."/>
            <person name="Steenkamp E.T."/>
            <person name="Tatham C.T."/>
            <person name="van der Nest M.A."/>
            <person name="Wingfield M.J."/>
        </authorList>
    </citation>
    <scope>NUCLEOTIDE SEQUENCE [LARGE SCALE GENOMIC DNA]</scope>
    <source>
        <strain evidence="6">CMW44962</strain>
    </source>
</reference>
<evidence type="ECO:0000256" key="3">
    <source>
        <dbReference type="ARBA" id="ARBA00022833"/>
    </source>
</evidence>
<dbReference type="GO" id="GO:0046872">
    <property type="term" value="F:metal ion binding"/>
    <property type="evidence" value="ECO:0007669"/>
    <property type="project" value="UniProtKB-KW"/>
</dbReference>
<dbReference type="OrthoDB" id="406544at2759"/>
<dbReference type="PANTHER" id="PTHR33337">
    <property type="entry name" value="GFA DOMAIN-CONTAINING PROTEIN"/>
    <property type="match status" value="1"/>
</dbReference>
<dbReference type="AlphaFoldDB" id="A0A9W7W4F1"/>
<evidence type="ECO:0000259" key="5">
    <source>
        <dbReference type="PROSITE" id="PS51891"/>
    </source>
</evidence>
<keyword evidence="7" id="KW-1185">Reference proteome</keyword>
<dbReference type="Proteomes" id="UP001138500">
    <property type="component" value="Unassembled WGS sequence"/>
</dbReference>
<feature type="domain" description="CENP-V/GFA" evidence="5">
    <location>
        <begin position="2"/>
        <end position="123"/>
    </location>
</feature>
<keyword evidence="4" id="KW-0456">Lyase</keyword>
<dbReference type="Pfam" id="PF04828">
    <property type="entry name" value="GFA"/>
    <property type="match status" value="1"/>
</dbReference>
<dbReference type="SUPFAM" id="SSF51316">
    <property type="entry name" value="Mss4-like"/>
    <property type="match status" value="1"/>
</dbReference>
<organism evidence="6 7">
    <name type="scientific">Teratosphaeria destructans</name>
    <dbReference type="NCBI Taxonomy" id="418781"/>
    <lineage>
        <taxon>Eukaryota</taxon>
        <taxon>Fungi</taxon>
        <taxon>Dikarya</taxon>
        <taxon>Ascomycota</taxon>
        <taxon>Pezizomycotina</taxon>
        <taxon>Dothideomycetes</taxon>
        <taxon>Dothideomycetidae</taxon>
        <taxon>Mycosphaerellales</taxon>
        <taxon>Teratosphaeriaceae</taxon>
        <taxon>Teratosphaeria</taxon>
    </lineage>
</organism>
<evidence type="ECO:0000256" key="4">
    <source>
        <dbReference type="ARBA" id="ARBA00023239"/>
    </source>
</evidence>
<evidence type="ECO:0000313" key="6">
    <source>
        <dbReference type="EMBL" id="KAH9836019.1"/>
    </source>
</evidence>
<name>A0A9W7W4F1_9PEZI</name>
<accession>A0A9W7W4F1</accession>
<sequence>MPDGGCFCGKVRMRYTGDIAGTALCHCADCRKISGGAYSTNIIVPGEGFEVTSGQPKTITKKADSGNDITSYFCGDCGTTLFRGGATFGENKVVKVGVMDDPKIIEAAKPAMELYVPERASWLAPVAGSQQLKDMPGSASV</sequence>
<proteinExistence type="inferred from homology"/>
<evidence type="ECO:0000256" key="2">
    <source>
        <dbReference type="ARBA" id="ARBA00022723"/>
    </source>
</evidence>
<dbReference type="PANTHER" id="PTHR33337:SF30">
    <property type="entry name" value="DUF636 DOMAIN PROTEIN (AFU_ORTHOLOGUE AFUA_1G03180)"/>
    <property type="match status" value="1"/>
</dbReference>
<keyword evidence="3" id="KW-0862">Zinc</keyword>
<dbReference type="InterPro" id="IPR006913">
    <property type="entry name" value="CENP-V/GFA"/>
</dbReference>
<comment type="similarity">
    <text evidence="1">Belongs to the Gfa family.</text>
</comment>
<evidence type="ECO:0000313" key="7">
    <source>
        <dbReference type="Proteomes" id="UP001138500"/>
    </source>
</evidence>